<dbReference type="Pfam" id="PF00501">
    <property type="entry name" value="AMP-binding"/>
    <property type="match status" value="1"/>
</dbReference>
<dbReference type="Gene3D" id="3.40.50.12780">
    <property type="entry name" value="N-terminal domain of ligase-like"/>
    <property type="match status" value="1"/>
</dbReference>
<evidence type="ECO:0000313" key="13">
    <source>
        <dbReference type="Proteomes" id="UP000594778"/>
    </source>
</evidence>
<dbReference type="RefSeq" id="WP_197954691.1">
    <property type="nucleotide sequence ID" value="NZ_CP065668.1"/>
</dbReference>
<keyword evidence="2 9" id="KW-0436">Ligase</keyword>
<proteinExistence type="inferred from homology"/>
<dbReference type="PANTHER" id="PTHR43439">
    <property type="entry name" value="PHENYLACETATE-COENZYME A LIGASE"/>
    <property type="match status" value="1"/>
</dbReference>
<dbReference type="Pfam" id="PF14535">
    <property type="entry name" value="AMP-binding_C_2"/>
    <property type="match status" value="1"/>
</dbReference>
<name>A0A7T2S1E9_DELAC</name>
<dbReference type="InterPro" id="IPR042099">
    <property type="entry name" value="ANL_N_sf"/>
</dbReference>
<evidence type="ECO:0000256" key="9">
    <source>
        <dbReference type="PIRNR" id="PIRNR006444"/>
    </source>
</evidence>
<comment type="function">
    <text evidence="9">Catalyzes the activation of phenylacetic acid (PA) to phenylacetyl-CoA (PA-CoA).</text>
</comment>
<comment type="similarity">
    <text evidence="5 9">Belongs to the phenylacetyl-CoA ligase family.</text>
</comment>
<dbReference type="GO" id="GO:0047475">
    <property type="term" value="F:phenylacetate-CoA ligase activity"/>
    <property type="evidence" value="ECO:0007669"/>
    <property type="project" value="UniProtKB-EC"/>
</dbReference>
<dbReference type="PANTHER" id="PTHR43439:SF1">
    <property type="entry name" value="PHENYLACETATE-COENZYME A LIGASE"/>
    <property type="match status" value="1"/>
</dbReference>
<dbReference type="InterPro" id="IPR051414">
    <property type="entry name" value="Adenylate-forming_Reductase"/>
</dbReference>
<dbReference type="AlphaFoldDB" id="A0A7T2S1E9"/>
<evidence type="ECO:0000259" key="10">
    <source>
        <dbReference type="Pfam" id="PF00501"/>
    </source>
</evidence>
<gene>
    <name evidence="12" type="primary">paaF</name>
    <name evidence="12" type="ORF">I6G66_22940</name>
</gene>
<dbReference type="InterPro" id="IPR049623">
    <property type="entry name" value="PA_CoA_lig_proteobact_actino"/>
</dbReference>
<dbReference type="InterPro" id="IPR045851">
    <property type="entry name" value="AMP-bd_C_sf"/>
</dbReference>
<evidence type="ECO:0000256" key="4">
    <source>
        <dbReference type="ARBA" id="ARBA00060591"/>
    </source>
</evidence>
<keyword evidence="3 9" id="KW-0547">Nucleotide-binding</keyword>
<dbReference type="CDD" id="cd05913">
    <property type="entry name" value="PaaK"/>
    <property type="match status" value="1"/>
</dbReference>
<dbReference type="GO" id="GO:0000166">
    <property type="term" value="F:nucleotide binding"/>
    <property type="evidence" value="ECO:0007669"/>
    <property type="project" value="UniProtKB-KW"/>
</dbReference>
<accession>A0A7T2S1E9</accession>
<comment type="subunit">
    <text evidence="1">Monomer.</text>
</comment>
<protein>
    <recommendedName>
        <fullName evidence="7 9">Phenylacetate-coenzyme A ligase</fullName>
        <ecNumber evidence="6 9">6.2.1.30</ecNumber>
    </recommendedName>
    <alternativeName>
        <fullName evidence="8 9">Phenylacetyl-CoA ligase</fullName>
    </alternativeName>
</protein>
<evidence type="ECO:0000256" key="8">
    <source>
        <dbReference type="ARBA" id="ARBA00075111"/>
    </source>
</evidence>
<dbReference type="InterPro" id="IPR011880">
    <property type="entry name" value="PA_CoA_ligase"/>
</dbReference>
<dbReference type="SUPFAM" id="SSF56801">
    <property type="entry name" value="Acetyl-CoA synthetase-like"/>
    <property type="match status" value="1"/>
</dbReference>
<evidence type="ECO:0000313" key="12">
    <source>
        <dbReference type="EMBL" id="QPS07124.1"/>
    </source>
</evidence>
<evidence type="ECO:0000256" key="7">
    <source>
        <dbReference type="ARBA" id="ARBA00068695"/>
    </source>
</evidence>
<dbReference type="Proteomes" id="UP000594778">
    <property type="component" value="Chromosome"/>
</dbReference>
<dbReference type="Gene3D" id="3.30.300.30">
    <property type="match status" value="1"/>
</dbReference>
<dbReference type="FunFam" id="3.40.50.12780:FF:000016">
    <property type="entry name" value="Phenylacetate-coenzyme A ligase"/>
    <property type="match status" value="1"/>
</dbReference>
<reference evidence="12 13" key="1">
    <citation type="submission" date="2020-12" db="EMBL/GenBank/DDBJ databases">
        <title>FDA dAtabase for Regulatory Grade micrObial Sequences (FDA-ARGOS): Supporting development and validation of Infectious Disease Dx tests.</title>
        <authorList>
            <person name="Sproer C."/>
            <person name="Gronow S."/>
            <person name="Severitt S."/>
            <person name="Schroder I."/>
            <person name="Tallon L."/>
            <person name="Sadzewicz L."/>
            <person name="Zhao X."/>
            <person name="Boylan J."/>
            <person name="Ott S."/>
            <person name="Bowen H."/>
            <person name="Vavikolanu K."/>
            <person name="Mehta A."/>
            <person name="Aluvathingal J."/>
            <person name="Nadendla S."/>
            <person name="Lowell S."/>
            <person name="Myers T."/>
            <person name="Yan Y."/>
            <person name="Sichtig H."/>
        </authorList>
    </citation>
    <scope>NUCLEOTIDE SEQUENCE [LARGE SCALE GENOMIC DNA]</scope>
    <source>
        <strain evidence="12 13">FDAARGOS_909</strain>
    </source>
</reference>
<feature type="domain" description="AMP-dependent ligase C-terminal" evidence="11">
    <location>
        <begin position="339"/>
        <end position="432"/>
    </location>
</feature>
<dbReference type="UniPathway" id="UPA00930"/>
<evidence type="ECO:0000256" key="6">
    <source>
        <dbReference type="ARBA" id="ARBA00066629"/>
    </source>
</evidence>
<dbReference type="NCBIfam" id="TIGR02155">
    <property type="entry name" value="PA_CoA_ligase"/>
    <property type="match status" value="1"/>
</dbReference>
<feature type="domain" description="AMP-dependent synthetase/ligase" evidence="10">
    <location>
        <begin position="89"/>
        <end position="293"/>
    </location>
</feature>
<sequence>MSLQRPAPGELDPLETASRDEIASLQLLRLRWSLQHAYDNVPHYRRAFDEKGVHPSDLRTLSDLARFPFTTKKDLRENYPFGMFAVPRQKVARVHASSGTTGKPTVVGYTLNDIDNWANLVARSIRAAGGRPGDMVHVAYGYGLFTGGLGAHYGAERAGCTVVPMSGGQTEKQVQLIQDFRPDIIMVTPSYMQVIVEEMQRQGMDPRESSLKIGIFGAEPWTEAMRREIEGKAGLDAVDIYGLSEVMGPGVASECVESKDGPVIWEDHFYPEIIDPDTGEVLPDGSEGELVFTSLSKEAMPIIRYRTRDLTRLLAPTSRSFRRMGKIVGRSDDMLIIRGVNLFPTQIEEIVLQNAQLSGQYQLVVTRDGNLDRLAVRCEMQPGTQGDTDALAQWVQQRIKTLVGVNAEVEVLRPDSIERTLVGKARRVIDHRSR</sequence>
<dbReference type="GO" id="GO:0010124">
    <property type="term" value="P:phenylacetate catabolic process"/>
    <property type="evidence" value="ECO:0007669"/>
    <property type="project" value="UniProtKB-UniRule"/>
</dbReference>
<evidence type="ECO:0000256" key="2">
    <source>
        <dbReference type="ARBA" id="ARBA00022598"/>
    </source>
</evidence>
<dbReference type="PIRSF" id="PIRSF006444">
    <property type="entry name" value="PaaK"/>
    <property type="match status" value="1"/>
</dbReference>
<dbReference type="InterPro" id="IPR000873">
    <property type="entry name" value="AMP-dep_synth/lig_dom"/>
</dbReference>
<dbReference type="EC" id="6.2.1.30" evidence="6 9"/>
<evidence type="ECO:0000256" key="3">
    <source>
        <dbReference type="ARBA" id="ARBA00022741"/>
    </source>
</evidence>
<comment type="catalytic activity">
    <reaction evidence="9">
        <text>2-phenylacetate + ATP + CoA = phenylacetyl-CoA + AMP + diphosphate</text>
        <dbReference type="Rhea" id="RHEA:20956"/>
        <dbReference type="ChEBI" id="CHEBI:18401"/>
        <dbReference type="ChEBI" id="CHEBI:30616"/>
        <dbReference type="ChEBI" id="CHEBI:33019"/>
        <dbReference type="ChEBI" id="CHEBI:57287"/>
        <dbReference type="ChEBI" id="CHEBI:57390"/>
        <dbReference type="ChEBI" id="CHEBI:456215"/>
        <dbReference type="EC" id="6.2.1.30"/>
    </reaction>
</comment>
<evidence type="ECO:0000259" key="11">
    <source>
        <dbReference type="Pfam" id="PF14535"/>
    </source>
</evidence>
<comment type="pathway">
    <text evidence="4 9">Aromatic compound metabolism; phenylacetate degradation.</text>
</comment>
<organism evidence="12 13">
    <name type="scientific">Delftia acidovorans</name>
    <name type="common">Pseudomonas acidovorans</name>
    <name type="synonym">Comamonas acidovorans</name>
    <dbReference type="NCBI Taxonomy" id="80866"/>
    <lineage>
        <taxon>Bacteria</taxon>
        <taxon>Pseudomonadati</taxon>
        <taxon>Pseudomonadota</taxon>
        <taxon>Betaproteobacteria</taxon>
        <taxon>Burkholderiales</taxon>
        <taxon>Comamonadaceae</taxon>
        <taxon>Delftia</taxon>
    </lineage>
</organism>
<dbReference type="EMBL" id="CP065668">
    <property type="protein sequence ID" value="QPS07124.1"/>
    <property type="molecule type" value="Genomic_DNA"/>
</dbReference>
<dbReference type="InterPro" id="IPR028154">
    <property type="entry name" value="AMP-dep_Lig_C"/>
</dbReference>
<evidence type="ECO:0000256" key="1">
    <source>
        <dbReference type="ARBA" id="ARBA00011245"/>
    </source>
</evidence>
<evidence type="ECO:0000256" key="5">
    <source>
        <dbReference type="ARBA" id="ARBA00061566"/>
    </source>
</evidence>